<gene>
    <name evidence="2" type="ORF">NIES2135_35600</name>
</gene>
<dbReference type="SUPFAM" id="SSF53098">
    <property type="entry name" value="Ribonuclease H-like"/>
    <property type="match status" value="1"/>
</dbReference>
<dbReference type="InterPro" id="IPR010995">
    <property type="entry name" value="DNA_repair_Rad51/TF_NusA_a-hlx"/>
</dbReference>
<keyword evidence="3" id="KW-1185">Reference proteome</keyword>
<feature type="domain" description="YprB ribonuclease H-like" evidence="1">
    <location>
        <begin position="311"/>
        <end position="482"/>
    </location>
</feature>
<dbReference type="InterPro" id="IPR038720">
    <property type="entry name" value="YprB_RNase_H-like_dom"/>
</dbReference>
<evidence type="ECO:0000259" key="1">
    <source>
        <dbReference type="Pfam" id="PF13482"/>
    </source>
</evidence>
<evidence type="ECO:0000313" key="2">
    <source>
        <dbReference type="EMBL" id="BAY56724.1"/>
    </source>
</evidence>
<sequence length="498" mass="56956">MFITADLLLNYQRCSRRAFLDRYGDAEQKDPPNDYLLKLIQDSAENRRQVLATEDQEHRQPTYKSGDWQKGAEETLKLMRAGVERIYQPILLAEEGNVTLVANPDLLVKRPGQSIFGDWIYVPTEIKLSKRPKQEYQIIVAYFVKVLAAVQGAWVEEAWLILKERGAFAVDLWEIIPRMETILTSCIEAVTGEEEPEVFISRSRCSLCHWFSHCYAIAKSDNHLSLLPGVTQSRYAQLQALNITTLEALAEIPANQLEPLPGFGSETARKLVRQARATLQNVALLGESLAAHTVGKRPFVMPTIPTAAIELYFDIEAEPSLNLVYLHGVLVVDRLQQTETFHPLLAEKPEEEAIVWQKLLDLMWAYPNAPIFHFCPYEVQTMERLGKVFETPDELVKPLLTRFIDLHDYVTQTVTLPVESYALKHIARWVGFDWRDSTANGAQSIYWYAQWLATSDRSYLDSIVMYNEDDCRATYQVKEWLVEFLEAATLADDFGYAV</sequence>
<dbReference type="InterPro" id="IPR012337">
    <property type="entry name" value="RNaseH-like_sf"/>
</dbReference>
<dbReference type="Gene3D" id="1.10.150.20">
    <property type="entry name" value="5' to 3' exonuclease, C-terminal subdomain"/>
    <property type="match status" value="1"/>
</dbReference>
<reference evidence="2 3" key="1">
    <citation type="submission" date="2017-06" db="EMBL/GenBank/DDBJ databases">
        <title>Genome sequencing of cyanobaciteial culture collection at National Institute for Environmental Studies (NIES).</title>
        <authorList>
            <person name="Hirose Y."/>
            <person name="Shimura Y."/>
            <person name="Fujisawa T."/>
            <person name="Nakamura Y."/>
            <person name="Kawachi M."/>
        </authorList>
    </citation>
    <scope>NUCLEOTIDE SEQUENCE [LARGE SCALE GENOMIC DNA]</scope>
    <source>
        <strain evidence="2 3">NIES-2135</strain>
    </source>
</reference>
<name>A0A1Z4JJ33_LEPBY</name>
<organism evidence="2 3">
    <name type="scientific">Leptolyngbya boryana NIES-2135</name>
    <dbReference type="NCBI Taxonomy" id="1973484"/>
    <lineage>
        <taxon>Bacteria</taxon>
        <taxon>Bacillati</taxon>
        <taxon>Cyanobacteriota</taxon>
        <taxon>Cyanophyceae</taxon>
        <taxon>Leptolyngbyales</taxon>
        <taxon>Leptolyngbyaceae</taxon>
        <taxon>Leptolyngbya group</taxon>
        <taxon>Leptolyngbya</taxon>
    </lineage>
</organism>
<proteinExistence type="predicted"/>
<dbReference type="EMBL" id="AP018203">
    <property type="protein sequence ID" value="BAY56724.1"/>
    <property type="molecule type" value="Genomic_DNA"/>
</dbReference>
<evidence type="ECO:0000313" key="3">
    <source>
        <dbReference type="Proteomes" id="UP000217895"/>
    </source>
</evidence>
<protein>
    <recommendedName>
        <fullName evidence="1">YprB ribonuclease H-like domain-containing protein</fullName>
    </recommendedName>
</protein>
<dbReference type="Pfam" id="PF13482">
    <property type="entry name" value="RNase_H_2"/>
    <property type="match status" value="1"/>
</dbReference>
<dbReference type="NCBIfam" id="TIGR03491">
    <property type="entry name" value="TM0106 family RecB-like putative nuclease"/>
    <property type="match status" value="1"/>
</dbReference>
<dbReference type="AlphaFoldDB" id="A0A1Z4JJ33"/>
<dbReference type="Proteomes" id="UP000217895">
    <property type="component" value="Chromosome"/>
</dbReference>
<dbReference type="InterPro" id="IPR019993">
    <property type="entry name" value="RecB_nuclease_TM0106_put"/>
</dbReference>
<dbReference type="GO" id="GO:0000166">
    <property type="term" value="F:nucleotide binding"/>
    <property type="evidence" value="ECO:0007669"/>
    <property type="project" value="InterPro"/>
</dbReference>
<dbReference type="SUPFAM" id="SSF47794">
    <property type="entry name" value="Rad51 N-terminal domain-like"/>
    <property type="match status" value="1"/>
</dbReference>
<accession>A0A1Z4JJ33</accession>